<proteinExistence type="predicted"/>
<keyword evidence="1" id="KW-1133">Transmembrane helix</keyword>
<dbReference type="EMBL" id="CABWKZ010000014">
    <property type="protein sequence ID" value="VXA55332.1"/>
    <property type="molecule type" value="Genomic_DNA"/>
</dbReference>
<dbReference type="Proteomes" id="UP000430404">
    <property type="component" value="Unassembled WGS sequence"/>
</dbReference>
<reference evidence="2 3" key="1">
    <citation type="submission" date="2019-10" db="EMBL/GenBank/DDBJ databases">
        <authorList>
            <person name="Karimi E."/>
        </authorList>
    </citation>
    <scope>NUCLEOTIDE SEQUENCE [LARGE SCALE GENOMIC DNA]</scope>
    <source>
        <strain evidence="2">Acinetobacter sp. 8BE</strain>
    </source>
</reference>
<organism evidence="2 3">
    <name type="scientific">Acinetobacter proteolyticus</name>
    <dbReference type="NCBI Taxonomy" id="1776741"/>
    <lineage>
        <taxon>Bacteria</taxon>
        <taxon>Pseudomonadati</taxon>
        <taxon>Pseudomonadota</taxon>
        <taxon>Gammaproteobacteria</taxon>
        <taxon>Moraxellales</taxon>
        <taxon>Moraxellaceae</taxon>
        <taxon>Acinetobacter</taxon>
    </lineage>
</organism>
<feature type="transmembrane region" description="Helical" evidence="1">
    <location>
        <begin position="23"/>
        <end position="47"/>
    </location>
</feature>
<keyword evidence="1" id="KW-0472">Membrane</keyword>
<dbReference type="AlphaFoldDB" id="A0A653K3D2"/>
<sequence length="81" mass="9005">MPCFGGAFLLEHAMEILMALGQVVLAMFLIALGLGLFILIVLLYSFITGSSVDPDDNGLLKTKAQKEKWRQEKLSKHKIEL</sequence>
<accession>A0A653K3D2</accession>
<name>A0A653K3D2_9GAMM</name>
<gene>
    <name evidence="2" type="ORF">ACI8B_210125</name>
</gene>
<protein>
    <submittedName>
        <fullName evidence="2">Uncharacterized protein</fullName>
    </submittedName>
</protein>
<evidence type="ECO:0000313" key="2">
    <source>
        <dbReference type="EMBL" id="VXA55332.1"/>
    </source>
</evidence>
<evidence type="ECO:0000256" key="1">
    <source>
        <dbReference type="SAM" id="Phobius"/>
    </source>
</evidence>
<evidence type="ECO:0000313" key="3">
    <source>
        <dbReference type="Proteomes" id="UP000430404"/>
    </source>
</evidence>
<keyword evidence="1" id="KW-0812">Transmembrane</keyword>